<feature type="transmembrane region" description="Helical" evidence="10">
    <location>
        <begin position="67"/>
        <end position="89"/>
    </location>
</feature>
<dbReference type="InterPro" id="IPR050222">
    <property type="entry name" value="MATE_MdtK"/>
</dbReference>
<feature type="transmembrane region" description="Helical" evidence="10">
    <location>
        <begin position="110"/>
        <end position="129"/>
    </location>
</feature>
<dbReference type="NCBIfam" id="TIGR00797">
    <property type="entry name" value="matE"/>
    <property type="match status" value="1"/>
</dbReference>
<keyword evidence="5 10" id="KW-0812">Transmembrane</keyword>
<organism evidence="11 12">
    <name type="scientific">Sutterella seckii</name>
    <dbReference type="NCBI Taxonomy" id="1944635"/>
    <lineage>
        <taxon>Bacteria</taxon>
        <taxon>Pseudomonadati</taxon>
        <taxon>Pseudomonadota</taxon>
        <taxon>Betaproteobacteria</taxon>
        <taxon>Burkholderiales</taxon>
        <taxon>Sutterellaceae</taxon>
        <taxon>Sutterella</taxon>
    </lineage>
</organism>
<keyword evidence="2" id="KW-0813">Transport</keyword>
<keyword evidence="7" id="KW-0406">Ion transport</keyword>
<reference evidence="11 12" key="1">
    <citation type="submission" date="2019-10" db="EMBL/GenBank/DDBJ databases">
        <title>Genome diversity of Sutterella seckii.</title>
        <authorList>
            <person name="Chaplin A.V."/>
            <person name="Sokolova S.R."/>
            <person name="Mosin K.A."/>
            <person name="Ivanova E.L."/>
            <person name="Kochetkova T.O."/>
            <person name="Goltsov A.Y."/>
            <person name="Trofimov D.Y."/>
            <person name="Efimov B.A."/>
        </authorList>
    </citation>
    <scope>NUCLEOTIDE SEQUENCE [LARGE SCALE GENOMIC DNA]</scope>
    <source>
        <strain evidence="11 12">ASD393</strain>
    </source>
</reference>
<dbReference type="GO" id="GO:0042910">
    <property type="term" value="F:xenobiotic transmembrane transporter activity"/>
    <property type="evidence" value="ECO:0007669"/>
    <property type="project" value="InterPro"/>
</dbReference>
<evidence type="ECO:0000256" key="7">
    <source>
        <dbReference type="ARBA" id="ARBA00023065"/>
    </source>
</evidence>
<feature type="transmembrane region" description="Helical" evidence="10">
    <location>
        <begin position="415"/>
        <end position="437"/>
    </location>
</feature>
<feature type="transmembrane region" description="Helical" evidence="10">
    <location>
        <begin position="220"/>
        <end position="244"/>
    </location>
</feature>
<dbReference type="PIRSF" id="PIRSF006603">
    <property type="entry name" value="DinF"/>
    <property type="match status" value="1"/>
</dbReference>
<dbReference type="AlphaFoldDB" id="A0A6I1EQC6"/>
<evidence type="ECO:0000256" key="2">
    <source>
        <dbReference type="ARBA" id="ARBA00022448"/>
    </source>
</evidence>
<sequence>MSSSPSRTSLLLQTLRSVRELSVRDELELVVRLAVPAALAQVSYILMQYIDASMVGHLGAADSAAVGLVSTTLWLFYGIGGASIMGFSVQTAHRIGAEDFDAARSIVRQAFTTVMTFSAVLAAAGFLISPHLPVWLGGDPSIAGNASDYFLMMALFLPATYFGWLAGALLRATGDMKTPSYLGILMCILNCFFNFLLIFPTSTYTFLGISLTVPGADLGIIGAAVGTGIAETIVGAIMLWMLVVRSPFLSLVGRSGSFIPQATVLRRAFSIASPVAAERILMCGAQILSTAIVAPLGIVSIAAHTLGITAESLCYMPGYGIGDAASTLVGQSVGAKRLDLAKRIAYKCVGAGMVVMSVMGVVLYFAAPVLMGIMTDVPEVIELGTRVLRIEAWAEPMFAAAIVSYSAFIGTGDTLIPAVMNLSSMWVVRLTLAWFLAPVYGLVGVWSAMCAELIVRGGIFLMRLKSGVWLRKLKQNN</sequence>
<keyword evidence="3" id="KW-0050">Antiport</keyword>
<feature type="transmembrane region" description="Helical" evidence="10">
    <location>
        <begin position="344"/>
        <end position="367"/>
    </location>
</feature>
<dbReference type="CDD" id="cd13137">
    <property type="entry name" value="MATE_NorM_like"/>
    <property type="match status" value="1"/>
</dbReference>
<keyword evidence="6 10" id="KW-1133">Transmembrane helix</keyword>
<evidence type="ECO:0000256" key="6">
    <source>
        <dbReference type="ARBA" id="ARBA00022989"/>
    </source>
</evidence>
<proteinExistence type="predicted"/>
<dbReference type="GO" id="GO:0005886">
    <property type="term" value="C:plasma membrane"/>
    <property type="evidence" value="ECO:0007669"/>
    <property type="project" value="UniProtKB-SubCell"/>
</dbReference>
<keyword evidence="8 10" id="KW-0472">Membrane</keyword>
<dbReference type="GO" id="GO:0015297">
    <property type="term" value="F:antiporter activity"/>
    <property type="evidence" value="ECO:0007669"/>
    <property type="project" value="UniProtKB-KW"/>
</dbReference>
<feature type="transmembrane region" description="Helical" evidence="10">
    <location>
        <begin position="387"/>
        <end position="408"/>
    </location>
</feature>
<comment type="caution">
    <text evidence="11">The sequence shown here is derived from an EMBL/GenBank/DDBJ whole genome shotgun (WGS) entry which is preliminary data.</text>
</comment>
<dbReference type="InterPro" id="IPR048279">
    <property type="entry name" value="MdtK-like"/>
</dbReference>
<feature type="transmembrane region" description="Helical" evidence="10">
    <location>
        <begin position="149"/>
        <end position="170"/>
    </location>
</feature>
<feature type="transmembrane region" description="Helical" evidence="10">
    <location>
        <begin position="29"/>
        <end position="47"/>
    </location>
</feature>
<comment type="subcellular location">
    <subcellularLocation>
        <location evidence="1">Cell inner membrane</location>
        <topology evidence="1">Multi-pass membrane protein</topology>
    </subcellularLocation>
</comment>
<evidence type="ECO:0000313" key="12">
    <source>
        <dbReference type="Proteomes" id="UP000430564"/>
    </source>
</evidence>
<evidence type="ECO:0000256" key="9">
    <source>
        <dbReference type="ARBA" id="ARBA00031636"/>
    </source>
</evidence>
<name>A0A6I1EQC6_9BURK</name>
<gene>
    <name evidence="11" type="ORF">GBM95_05790</name>
</gene>
<feature type="transmembrane region" description="Helical" evidence="10">
    <location>
        <begin position="182"/>
        <end position="200"/>
    </location>
</feature>
<accession>A0A6I1EQC6</accession>
<evidence type="ECO:0000256" key="4">
    <source>
        <dbReference type="ARBA" id="ARBA00022475"/>
    </source>
</evidence>
<dbReference type="EMBL" id="WEHX01000028">
    <property type="protein sequence ID" value="KAB7660619.1"/>
    <property type="molecule type" value="Genomic_DNA"/>
</dbReference>
<dbReference type="PANTHER" id="PTHR43298">
    <property type="entry name" value="MULTIDRUG RESISTANCE PROTEIN NORM-RELATED"/>
    <property type="match status" value="1"/>
</dbReference>
<evidence type="ECO:0000256" key="5">
    <source>
        <dbReference type="ARBA" id="ARBA00022692"/>
    </source>
</evidence>
<dbReference type="Pfam" id="PF01554">
    <property type="entry name" value="MatE"/>
    <property type="match status" value="2"/>
</dbReference>
<evidence type="ECO:0000256" key="1">
    <source>
        <dbReference type="ARBA" id="ARBA00004429"/>
    </source>
</evidence>
<dbReference type="PANTHER" id="PTHR43298:SF2">
    <property type="entry name" value="FMN_FAD EXPORTER YEEO-RELATED"/>
    <property type="match status" value="1"/>
</dbReference>
<protein>
    <recommendedName>
        <fullName evidence="9">Multidrug-efflux transporter</fullName>
    </recommendedName>
</protein>
<evidence type="ECO:0000313" key="11">
    <source>
        <dbReference type="EMBL" id="KAB7660619.1"/>
    </source>
</evidence>
<evidence type="ECO:0000256" key="3">
    <source>
        <dbReference type="ARBA" id="ARBA00022449"/>
    </source>
</evidence>
<evidence type="ECO:0000256" key="10">
    <source>
        <dbReference type="SAM" id="Phobius"/>
    </source>
</evidence>
<keyword evidence="4" id="KW-1003">Cell membrane</keyword>
<dbReference type="GO" id="GO:0006811">
    <property type="term" value="P:monoatomic ion transport"/>
    <property type="evidence" value="ECO:0007669"/>
    <property type="project" value="UniProtKB-KW"/>
</dbReference>
<evidence type="ECO:0000256" key="8">
    <source>
        <dbReference type="ARBA" id="ARBA00023136"/>
    </source>
</evidence>
<dbReference type="Proteomes" id="UP000430564">
    <property type="component" value="Unassembled WGS sequence"/>
</dbReference>
<dbReference type="OrthoDB" id="9806302at2"/>
<dbReference type="InterPro" id="IPR002528">
    <property type="entry name" value="MATE_fam"/>
</dbReference>